<dbReference type="PANTHER" id="PTHR35705">
    <property type="entry name" value="WPP DOMAIN-INTERACTING TAIL-ANCHORED PROTEIN 1"/>
    <property type="match status" value="1"/>
</dbReference>
<evidence type="ECO:0000256" key="2">
    <source>
        <dbReference type="SAM" id="Phobius"/>
    </source>
</evidence>
<reference evidence="4" key="1">
    <citation type="submission" date="2023-12" db="EMBL/GenBank/DDBJ databases">
        <title>Genome assembly of Anisodus tanguticus.</title>
        <authorList>
            <person name="Wang Y.-J."/>
        </authorList>
    </citation>
    <scope>NUCLEOTIDE SEQUENCE</scope>
    <source>
        <strain evidence="4">KB-2021</strain>
        <tissue evidence="4">Leaf</tissue>
    </source>
</reference>
<name>A0AAE1RTB8_9SOLA</name>
<dbReference type="InterPro" id="IPR058610">
    <property type="entry name" value="WIT1_2_N"/>
</dbReference>
<gene>
    <name evidence="4" type="ORF">RND71_023560</name>
</gene>
<accession>A0AAE1RTB8</accession>
<keyword evidence="2" id="KW-0472">Membrane</keyword>
<organism evidence="4 5">
    <name type="scientific">Anisodus tanguticus</name>
    <dbReference type="NCBI Taxonomy" id="243964"/>
    <lineage>
        <taxon>Eukaryota</taxon>
        <taxon>Viridiplantae</taxon>
        <taxon>Streptophyta</taxon>
        <taxon>Embryophyta</taxon>
        <taxon>Tracheophyta</taxon>
        <taxon>Spermatophyta</taxon>
        <taxon>Magnoliopsida</taxon>
        <taxon>eudicotyledons</taxon>
        <taxon>Gunneridae</taxon>
        <taxon>Pentapetalae</taxon>
        <taxon>asterids</taxon>
        <taxon>lamiids</taxon>
        <taxon>Solanales</taxon>
        <taxon>Solanaceae</taxon>
        <taxon>Solanoideae</taxon>
        <taxon>Hyoscyameae</taxon>
        <taxon>Anisodus</taxon>
    </lineage>
</organism>
<feature type="transmembrane region" description="Helical" evidence="2">
    <location>
        <begin position="688"/>
        <end position="706"/>
    </location>
</feature>
<evidence type="ECO:0000259" key="3">
    <source>
        <dbReference type="Pfam" id="PF26581"/>
    </source>
</evidence>
<sequence length="762" mass="87593">MSLEELAVRTTDIIDPQAMKTLLIENHQTEAKDMEEMRSSMEILSRVDLDLAYSDEKLTDLDNLLMRVLACENEVEAISFENDEISPDSIEKVLTLDHLSAILKFEIRQLDNFIGTLQDLIIEARQKISTCREFSELHMIMENRFHDTEELLRQSKERVLEMKMQVAKLQMTSLAFDQNEWRHRMSLDLSESNNVSARELKPHVQTVEQRRILRMLEKSLERELDLEKKLTLLKQNEDDLKLKFRLTEQVALCMEEGAEVIWGRFLESENAAEILMGISREMVGRLQIANFNLNGSLQREKDFNLKIDNCIGQINAKDITIQNLNSCNEQLAAENTEVSSLRDRLKLLEDKLKESESKLLKANKLNELSEERLKELECIVESQKEDIDIAEHKAESAEEKVAHLTETNLELHEELDFLKSSNESKAKKVSILEKQVRELELQLQNAKASSEAGQEQQNMLYSAIWDMETLIDELKQKVLKAESKTEHAEEQCLILSEANLDLTKEVEFLRSRVELLETSLNQATVEKLASAKDINIKTSFIMDLVMQLAIERERVQKQIFCLAKENKSLIRKLESMKQQPSINGLENGGGDTGLSSSKVASTIATATDSSHELHTESLPKNSQQSKTLWDAVYYCDHRITSAVNELPPDKPTDQSSKSSVLTNEEPNMVVKLEETEVQLQERQRYHKYIVMAILVLLLSTFGLYFIDKRNDILDCRDLRKVAKLNDEELLAEFFYVEDIYDKPSKFSDCVALMSFDCIEPSS</sequence>
<dbReference type="PANTHER" id="PTHR35705:SF2">
    <property type="entry name" value="WPP DOMAIN-INTERACTING TAIL-ANCHORED PROTEIN 2"/>
    <property type="match status" value="1"/>
</dbReference>
<dbReference type="InterPro" id="IPR039976">
    <property type="entry name" value="WIT1/WIT2"/>
</dbReference>
<keyword evidence="2" id="KW-0812">Transmembrane</keyword>
<evidence type="ECO:0000256" key="1">
    <source>
        <dbReference type="SAM" id="Coils"/>
    </source>
</evidence>
<dbReference type="Proteomes" id="UP001291623">
    <property type="component" value="Unassembled WGS sequence"/>
</dbReference>
<dbReference type="AlphaFoldDB" id="A0AAE1RTB8"/>
<evidence type="ECO:0000313" key="5">
    <source>
        <dbReference type="Proteomes" id="UP001291623"/>
    </source>
</evidence>
<keyword evidence="5" id="KW-1185">Reference proteome</keyword>
<proteinExistence type="predicted"/>
<keyword evidence="1" id="KW-0175">Coiled coil</keyword>
<protein>
    <recommendedName>
        <fullName evidence="3">WIT1/2 N-terminal helical bundle domain-containing protein</fullName>
    </recommendedName>
</protein>
<dbReference type="SUPFAM" id="SSF57997">
    <property type="entry name" value="Tropomyosin"/>
    <property type="match status" value="1"/>
</dbReference>
<keyword evidence="2" id="KW-1133">Transmembrane helix</keyword>
<evidence type="ECO:0000313" key="4">
    <source>
        <dbReference type="EMBL" id="KAK4357950.1"/>
    </source>
</evidence>
<dbReference type="Pfam" id="PF26581">
    <property type="entry name" value="WIT1_2_N"/>
    <property type="match status" value="1"/>
</dbReference>
<comment type="caution">
    <text evidence="4">The sequence shown here is derived from an EMBL/GenBank/DDBJ whole genome shotgun (WGS) entry which is preliminary data.</text>
</comment>
<feature type="coiled-coil region" evidence="1">
    <location>
        <begin position="324"/>
        <end position="526"/>
    </location>
</feature>
<dbReference type="EMBL" id="JAVYJV010000012">
    <property type="protein sequence ID" value="KAK4357950.1"/>
    <property type="molecule type" value="Genomic_DNA"/>
</dbReference>
<feature type="domain" description="WIT1/2 N-terminal helical bundle" evidence="3">
    <location>
        <begin position="38"/>
        <end position="176"/>
    </location>
</feature>